<proteinExistence type="predicted"/>
<name>A0A9N9IS75_9GLOM</name>
<reference evidence="1" key="1">
    <citation type="submission" date="2021-06" db="EMBL/GenBank/DDBJ databases">
        <authorList>
            <person name="Kallberg Y."/>
            <person name="Tangrot J."/>
            <person name="Rosling A."/>
        </authorList>
    </citation>
    <scope>NUCLEOTIDE SEQUENCE</scope>
    <source>
        <strain evidence="1">FL966</strain>
    </source>
</reference>
<organism evidence="1 2">
    <name type="scientific">Cetraspora pellucida</name>
    <dbReference type="NCBI Taxonomy" id="1433469"/>
    <lineage>
        <taxon>Eukaryota</taxon>
        <taxon>Fungi</taxon>
        <taxon>Fungi incertae sedis</taxon>
        <taxon>Mucoromycota</taxon>
        <taxon>Glomeromycotina</taxon>
        <taxon>Glomeromycetes</taxon>
        <taxon>Diversisporales</taxon>
        <taxon>Gigasporaceae</taxon>
        <taxon>Cetraspora</taxon>
    </lineage>
</organism>
<evidence type="ECO:0000313" key="2">
    <source>
        <dbReference type="Proteomes" id="UP000789759"/>
    </source>
</evidence>
<accession>A0A9N9IS75</accession>
<keyword evidence="2" id="KW-1185">Reference proteome</keyword>
<gene>
    <name evidence="1" type="ORF">CPELLU_LOCUS14593</name>
</gene>
<sequence length="51" mass="6273">MNQSSAEIKCKDQMRTIYLYEEAKQEDWEEYAKEFQAQLEWKKALKQLKKD</sequence>
<dbReference type="Proteomes" id="UP000789759">
    <property type="component" value="Unassembled WGS sequence"/>
</dbReference>
<dbReference type="AlphaFoldDB" id="A0A9N9IS75"/>
<protein>
    <submittedName>
        <fullName evidence="1">22993_t:CDS:1</fullName>
    </submittedName>
</protein>
<feature type="non-terminal residue" evidence="1">
    <location>
        <position position="51"/>
    </location>
</feature>
<comment type="caution">
    <text evidence="1">The sequence shown here is derived from an EMBL/GenBank/DDBJ whole genome shotgun (WGS) entry which is preliminary data.</text>
</comment>
<evidence type="ECO:0000313" key="1">
    <source>
        <dbReference type="EMBL" id="CAG8749176.1"/>
    </source>
</evidence>
<dbReference type="EMBL" id="CAJVQA010017518">
    <property type="protein sequence ID" value="CAG8749176.1"/>
    <property type="molecule type" value="Genomic_DNA"/>
</dbReference>